<keyword evidence="4" id="KW-1185">Reference proteome</keyword>
<feature type="domain" description="YCII-related" evidence="2">
    <location>
        <begin position="16"/>
        <end position="113"/>
    </location>
</feature>
<organism evidence="3 4">
    <name type="scientific">Mucilaginibacter calamicampi</name>
    <dbReference type="NCBI Taxonomy" id="1302352"/>
    <lineage>
        <taxon>Bacteria</taxon>
        <taxon>Pseudomonadati</taxon>
        <taxon>Bacteroidota</taxon>
        <taxon>Sphingobacteriia</taxon>
        <taxon>Sphingobacteriales</taxon>
        <taxon>Sphingobacteriaceae</taxon>
        <taxon>Mucilaginibacter</taxon>
    </lineage>
</organism>
<dbReference type="RefSeq" id="WP_377099706.1">
    <property type="nucleotide sequence ID" value="NZ_JBHTHU010000006.1"/>
</dbReference>
<dbReference type="Gene3D" id="3.30.70.1060">
    <property type="entry name" value="Dimeric alpha+beta barrel"/>
    <property type="match status" value="1"/>
</dbReference>
<dbReference type="EMBL" id="JBHTHU010000006">
    <property type="protein sequence ID" value="MFD0750437.1"/>
    <property type="molecule type" value="Genomic_DNA"/>
</dbReference>
<dbReference type="InterPro" id="IPR011008">
    <property type="entry name" value="Dimeric_a/b-barrel"/>
</dbReference>
<dbReference type="Pfam" id="PF03795">
    <property type="entry name" value="YCII"/>
    <property type="match status" value="1"/>
</dbReference>
<evidence type="ECO:0000259" key="2">
    <source>
        <dbReference type="Pfam" id="PF03795"/>
    </source>
</evidence>
<comment type="similarity">
    <text evidence="1">Belongs to the YciI family.</text>
</comment>
<comment type="caution">
    <text evidence="3">The sequence shown here is derived from an EMBL/GenBank/DDBJ whole genome shotgun (WGS) entry which is preliminary data.</text>
</comment>
<dbReference type="Proteomes" id="UP001596958">
    <property type="component" value="Unassembled WGS sequence"/>
</dbReference>
<evidence type="ECO:0000313" key="3">
    <source>
        <dbReference type="EMBL" id="MFD0750437.1"/>
    </source>
</evidence>
<evidence type="ECO:0000313" key="4">
    <source>
        <dbReference type="Proteomes" id="UP001596958"/>
    </source>
</evidence>
<sequence>MNEFLLIFHRDANFDAQMTPEQLQAITQPWMDWMGGLAAQDKLANPGNRLNPDGKVLRPDNIITNGPYVEVKETIGGYTIIRASSLDEAVELSKGCPIIATGGCVEVRQIMPMQR</sequence>
<name>A0ABW2YVQ0_9SPHI</name>
<reference evidence="4" key="1">
    <citation type="journal article" date="2019" name="Int. J. Syst. Evol. Microbiol.">
        <title>The Global Catalogue of Microorganisms (GCM) 10K type strain sequencing project: providing services to taxonomists for standard genome sequencing and annotation.</title>
        <authorList>
            <consortium name="The Broad Institute Genomics Platform"/>
            <consortium name="The Broad Institute Genome Sequencing Center for Infectious Disease"/>
            <person name="Wu L."/>
            <person name="Ma J."/>
        </authorList>
    </citation>
    <scope>NUCLEOTIDE SEQUENCE [LARGE SCALE GENOMIC DNA]</scope>
    <source>
        <strain evidence="4">CCUG 63418</strain>
    </source>
</reference>
<dbReference type="InterPro" id="IPR005545">
    <property type="entry name" value="YCII"/>
</dbReference>
<dbReference type="SUPFAM" id="SSF54909">
    <property type="entry name" value="Dimeric alpha+beta barrel"/>
    <property type="match status" value="1"/>
</dbReference>
<dbReference type="PANTHER" id="PTHR35174:SF1">
    <property type="entry name" value="BLL0086 PROTEIN"/>
    <property type="match status" value="1"/>
</dbReference>
<proteinExistence type="inferred from homology"/>
<protein>
    <submittedName>
        <fullName evidence="3">YciI family protein</fullName>
    </submittedName>
</protein>
<dbReference type="PANTHER" id="PTHR35174">
    <property type="entry name" value="BLL7171 PROTEIN-RELATED"/>
    <property type="match status" value="1"/>
</dbReference>
<gene>
    <name evidence="3" type="ORF">ACFQZS_09810</name>
</gene>
<evidence type="ECO:0000256" key="1">
    <source>
        <dbReference type="ARBA" id="ARBA00007689"/>
    </source>
</evidence>
<accession>A0ABW2YVQ0</accession>